<keyword evidence="2" id="KW-1185">Reference proteome</keyword>
<sequence length="35" mass="3960">MTNKAKAESKSNILDSQVLVITDSHNWRNSILMVD</sequence>
<dbReference type="EMBL" id="JYDI01003253">
    <property type="protein sequence ID" value="KRY24238.1"/>
    <property type="molecule type" value="Genomic_DNA"/>
</dbReference>
<accession>A0A0V1AHW9</accession>
<comment type="caution">
    <text evidence="1">The sequence shown here is derived from an EMBL/GenBank/DDBJ whole genome shotgun (WGS) entry which is preliminary data.</text>
</comment>
<dbReference type="Proteomes" id="UP000054653">
    <property type="component" value="Unassembled WGS sequence"/>
</dbReference>
<reference evidence="1 2" key="1">
    <citation type="submission" date="2015-01" db="EMBL/GenBank/DDBJ databases">
        <title>Evolution of Trichinella species and genotypes.</title>
        <authorList>
            <person name="Korhonen P.K."/>
            <person name="Edoardo P."/>
            <person name="Giuseppe L.R."/>
            <person name="Gasser R.B."/>
        </authorList>
    </citation>
    <scope>NUCLEOTIDE SEQUENCE [LARGE SCALE GENOMIC DNA]</scope>
    <source>
        <strain evidence="1">ISS120</strain>
    </source>
</reference>
<protein>
    <submittedName>
        <fullName evidence="1">Uncharacterized protein</fullName>
    </submittedName>
</protein>
<dbReference type="AlphaFoldDB" id="A0A0V1AHW9"/>
<evidence type="ECO:0000313" key="2">
    <source>
        <dbReference type="Proteomes" id="UP000054653"/>
    </source>
</evidence>
<organism evidence="1 2">
    <name type="scientific">Trichinella britovi</name>
    <name type="common">Parasitic roundworm</name>
    <dbReference type="NCBI Taxonomy" id="45882"/>
    <lineage>
        <taxon>Eukaryota</taxon>
        <taxon>Metazoa</taxon>
        <taxon>Ecdysozoa</taxon>
        <taxon>Nematoda</taxon>
        <taxon>Enoplea</taxon>
        <taxon>Dorylaimia</taxon>
        <taxon>Trichinellida</taxon>
        <taxon>Trichinellidae</taxon>
        <taxon>Trichinella</taxon>
    </lineage>
</organism>
<gene>
    <name evidence="1" type="ORF">T03_9507</name>
</gene>
<name>A0A0V1AHW9_TRIBR</name>
<proteinExistence type="predicted"/>
<evidence type="ECO:0000313" key="1">
    <source>
        <dbReference type="EMBL" id="KRY24238.1"/>
    </source>
</evidence>